<reference evidence="1" key="1">
    <citation type="submission" date="2022-04" db="EMBL/GenBank/DDBJ databases">
        <title>A functionally conserved STORR gene fusion in Papaver species that diverged 16.8 million years ago.</title>
        <authorList>
            <person name="Catania T."/>
        </authorList>
    </citation>
    <scope>NUCLEOTIDE SEQUENCE</scope>
    <source>
        <strain evidence="1">S-188037</strain>
    </source>
</reference>
<organism evidence="1 2">
    <name type="scientific">Papaver atlanticum</name>
    <dbReference type="NCBI Taxonomy" id="357466"/>
    <lineage>
        <taxon>Eukaryota</taxon>
        <taxon>Viridiplantae</taxon>
        <taxon>Streptophyta</taxon>
        <taxon>Embryophyta</taxon>
        <taxon>Tracheophyta</taxon>
        <taxon>Spermatophyta</taxon>
        <taxon>Magnoliopsida</taxon>
        <taxon>Ranunculales</taxon>
        <taxon>Papaveraceae</taxon>
        <taxon>Papaveroideae</taxon>
        <taxon>Papaver</taxon>
    </lineage>
</organism>
<accession>A0AAD4SC91</accession>
<evidence type="ECO:0000313" key="1">
    <source>
        <dbReference type="EMBL" id="KAI3885102.1"/>
    </source>
</evidence>
<keyword evidence="2" id="KW-1185">Reference proteome</keyword>
<gene>
    <name evidence="1" type="ORF">MKW98_002494</name>
</gene>
<protein>
    <submittedName>
        <fullName evidence="1">Uncharacterized protein</fullName>
    </submittedName>
</protein>
<comment type="caution">
    <text evidence="1">The sequence shown here is derived from an EMBL/GenBank/DDBJ whole genome shotgun (WGS) entry which is preliminary data.</text>
</comment>
<dbReference type="AlphaFoldDB" id="A0AAD4SC91"/>
<dbReference type="EMBL" id="JAJJMB010012161">
    <property type="protein sequence ID" value="KAI3885102.1"/>
    <property type="molecule type" value="Genomic_DNA"/>
</dbReference>
<name>A0AAD4SC91_9MAGN</name>
<evidence type="ECO:0000313" key="2">
    <source>
        <dbReference type="Proteomes" id="UP001202328"/>
    </source>
</evidence>
<proteinExistence type="predicted"/>
<dbReference type="Proteomes" id="UP001202328">
    <property type="component" value="Unassembled WGS sequence"/>
</dbReference>
<sequence length="95" mass="10615">MKALSFSGQQKDGNIRLLPVMLFFAYLNRFIINNTSNQASVSWRPEDRELALARSVRIFGAEQLGCGIKTSTKLVVKCFKGINKNQSVVNDNSGY</sequence>